<protein>
    <submittedName>
        <fullName evidence="3">C-type lectin domain-containing protein</fullName>
    </submittedName>
</protein>
<proteinExistence type="predicted"/>
<keyword evidence="2" id="KW-1185">Reference proteome</keyword>
<dbReference type="InterPro" id="IPR050111">
    <property type="entry name" value="C-type_lectin/snaclec_domain"/>
</dbReference>
<dbReference type="SUPFAM" id="SSF56436">
    <property type="entry name" value="C-type lectin-like"/>
    <property type="match status" value="1"/>
</dbReference>
<dbReference type="InterPro" id="IPR016186">
    <property type="entry name" value="C-type_lectin-like/link_sf"/>
</dbReference>
<reference evidence="3" key="1">
    <citation type="submission" date="2022-11" db="UniProtKB">
        <authorList>
            <consortium name="WormBaseParasite"/>
        </authorList>
    </citation>
    <scope>IDENTIFICATION</scope>
</reference>
<evidence type="ECO:0000259" key="1">
    <source>
        <dbReference type="PROSITE" id="PS50041"/>
    </source>
</evidence>
<dbReference type="Proteomes" id="UP000887578">
    <property type="component" value="Unplaced"/>
</dbReference>
<evidence type="ECO:0000313" key="2">
    <source>
        <dbReference type="Proteomes" id="UP000887578"/>
    </source>
</evidence>
<dbReference type="AlphaFoldDB" id="A0A914PLU9"/>
<dbReference type="InterPro" id="IPR001304">
    <property type="entry name" value="C-type_lectin-like"/>
</dbReference>
<dbReference type="Gene3D" id="3.10.100.10">
    <property type="entry name" value="Mannose-Binding Protein A, subunit A"/>
    <property type="match status" value="1"/>
</dbReference>
<organism evidence="2 3">
    <name type="scientific">Panagrolaimus davidi</name>
    <dbReference type="NCBI Taxonomy" id="227884"/>
    <lineage>
        <taxon>Eukaryota</taxon>
        <taxon>Metazoa</taxon>
        <taxon>Ecdysozoa</taxon>
        <taxon>Nematoda</taxon>
        <taxon>Chromadorea</taxon>
        <taxon>Rhabditida</taxon>
        <taxon>Tylenchina</taxon>
        <taxon>Panagrolaimomorpha</taxon>
        <taxon>Panagrolaimoidea</taxon>
        <taxon>Panagrolaimidae</taxon>
        <taxon>Panagrolaimus</taxon>
    </lineage>
</organism>
<dbReference type="WBParaSite" id="PDA_v2.g19440.t1">
    <property type="protein sequence ID" value="PDA_v2.g19440.t1"/>
    <property type="gene ID" value="PDA_v2.g19440"/>
</dbReference>
<dbReference type="PROSITE" id="PS50041">
    <property type="entry name" value="C_TYPE_LECTIN_2"/>
    <property type="match status" value="1"/>
</dbReference>
<accession>A0A914PLU9</accession>
<name>A0A914PLU9_9BILA</name>
<dbReference type="InterPro" id="IPR016187">
    <property type="entry name" value="CTDL_fold"/>
</dbReference>
<evidence type="ECO:0000313" key="3">
    <source>
        <dbReference type="WBParaSite" id="PDA_v2.g19440.t1"/>
    </source>
</evidence>
<sequence length="606" mass="71469">MSLWDQIVKKEHVFLTVEYENRYLNVWRQDSNGYSKFYVTPLCFLELDSISCSRDEYSNIHRHIFAFNIKLWDSKAAKVVQNSLKEKNINASLSEILPLPMQMVRIGLDGNDFVNADNEWRSNQDQPHTMSFELYTRHEHFCNKMISDAKNNTKQFLRGTKPYFEFMMVVGKHETRNFNLTGKNLQESSFFSQLVNKHADKNDVKLSGESDSVKKTGVGHAVFPENPKYRIPVTLKLNKSIVYLQSKDVNRLTHDIFDKVAFEEVVSAGYIPSAQEKEIIDELLNIFKNKQIESKDLMKDEWNSVFWDDIFARPDIQTDYANEVLKYDEIENKFIYDSEKDKKFRDKIDPKYKIDKREMFSWFGELYPKGKHPNEKNDKNDKNENPEKAENFKINFDDINRTLSKESINVKWNGIKFEPKDLTLYRLNTKNLNSSNEIYFKRVIVSNQQTTQKIDIKADEKKQICPESWTFYNITGFCYKVIVKSLTWKDAEMECVKENSHLISIHSWNEILFATYLASQFSKNICEWKEQTWIGMSTKDNNTNWEWTDGTPFDYKDFDPNEPNNPGEENCSNIWTGYHCQTGYPCRLNNFYCNVENANFICKRSP</sequence>
<dbReference type="SMART" id="SM00034">
    <property type="entry name" value="CLECT"/>
    <property type="match status" value="1"/>
</dbReference>
<dbReference type="Pfam" id="PF00059">
    <property type="entry name" value="Lectin_C"/>
    <property type="match status" value="1"/>
</dbReference>
<feature type="domain" description="C-type lectin" evidence="1">
    <location>
        <begin position="474"/>
        <end position="581"/>
    </location>
</feature>
<dbReference type="PANTHER" id="PTHR22803">
    <property type="entry name" value="MANNOSE, PHOSPHOLIPASE, LECTIN RECEPTOR RELATED"/>
    <property type="match status" value="1"/>
</dbReference>